<dbReference type="InterPro" id="IPR050228">
    <property type="entry name" value="Carboxylesterase_BioH"/>
</dbReference>
<dbReference type="PANTHER" id="PTHR43194:SF2">
    <property type="entry name" value="PEROXISOMAL MEMBRANE PROTEIN LPX1"/>
    <property type="match status" value="1"/>
</dbReference>
<accession>A0A381R8Z7</accession>
<dbReference type="SUPFAM" id="SSF53474">
    <property type="entry name" value="alpha/beta-Hydrolases"/>
    <property type="match status" value="1"/>
</dbReference>
<dbReference type="InterPro" id="IPR000073">
    <property type="entry name" value="AB_hydrolase_1"/>
</dbReference>
<organism evidence="2">
    <name type="scientific">marine metagenome</name>
    <dbReference type="NCBI Taxonomy" id="408172"/>
    <lineage>
        <taxon>unclassified sequences</taxon>
        <taxon>metagenomes</taxon>
        <taxon>ecological metagenomes</taxon>
    </lineage>
</organism>
<proteinExistence type="predicted"/>
<dbReference type="PRINTS" id="PR00412">
    <property type="entry name" value="EPOXHYDRLASE"/>
</dbReference>
<dbReference type="EMBL" id="UINC01001758">
    <property type="protein sequence ID" value="SUZ88171.1"/>
    <property type="molecule type" value="Genomic_DNA"/>
</dbReference>
<dbReference type="PANTHER" id="PTHR43194">
    <property type="entry name" value="HYDROLASE ALPHA/BETA FOLD FAMILY"/>
    <property type="match status" value="1"/>
</dbReference>
<evidence type="ECO:0000259" key="1">
    <source>
        <dbReference type="Pfam" id="PF00561"/>
    </source>
</evidence>
<dbReference type="AlphaFoldDB" id="A0A381R8Z7"/>
<dbReference type="InterPro" id="IPR000639">
    <property type="entry name" value="Epox_hydrolase-like"/>
</dbReference>
<gene>
    <name evidence="2" type="ORF">METZ01_LOCUS41025</name>
</gene>
<dbReference type="GO" id="GO:0003824">
    <property type="term" value="F:catalytic activity"/>
    <property type="evidence" value="ECO:0007669"/>
    <property type="project" value="InterPro"/>
</dbReference>
<dbReference type="Gene3D" id="3.40.50.1820">
    <property type="entry name" value="alpha/beta hydrolase"/>
    <property type="match status" value="1"/>
</dbReference>
<dbReference type="InterPro" id="IPR029058">
    <property type="entry name" value="AB_hydrolase_fold"/>
</dbReference>
<dbReference type="Pfam" id="PF00561">
    <property type="entry name" value="Abhydrolase_1"/>
    <property type="match status" value="1"/>
</dbReference>
<protein>
    <recommendedName>
        <fullName evidence="1">AB hydrolase-1 domain-containing protein</fullName>
    </recommendedName>
</protein>
<dbReference type="PRINTS" id="PR00111">
    <property type="entry name" value="ABHYDROLASE"/>
</dbReference>
<name>A0A381R8Z7_9ZZZZ</name>
<reference evidence="2" key="1">
    <citation type="submission" date="2018-05" db="EMBL/GenBank/DDBJ databases">
        <authorList>
            <person name="Lanie J.A."/>
            <person name="Ng W.-L."/>
            <person name="Kazmierczak K.M."/>
            <person name="Andrzejewski T.M."/>
            <person name="Davidsen T.M."/>
            <person name="Wayne K.J."/>
            <person name="Tettelin H."/>
            <person name="Glass J.I."/>
            <person name="Rusch D."/>
            <person name="Podicherti R."/>
            <person name="Tsui H.-C.T."/>
            <person name="Winkler M.E."/>
        </authorList>
    </citation>
    <scope>NUCLEOTIDE SEQUENCE</scope>
</reference>
<evidence type="ECO:0000313" key="2">
    <source>
        <dbReference type="EMBL" id="SUZ88171.1"/>
    </source>
</evidence>
<sequence>MAVRRRTALTRPLQPVHRSEVPMVPLEETFDSTFPFAPHTFDGHGFVQHFVDEGPRGAEPIICLHGEPTWGYLYRHMIGPLAVHNRVVVPDHMGFGKSETPQDREYTLCSHTENLLALVEHLDLQDITLVGQDWGGPIAAALTVRHPDRIKRIVFANTLAGYGTVDASTVTPTSESRWFRWIGEGLESGRTADVLLNLGSTVLSVMKIIGFTNSAAVDDTWIRAYSMPFPDRESAIGGLEFPLDAYLGRIRDYVVAGAAGVADLCAKPAILFEGMEDGAIPPDRAIADFRALWPDAPVVEMPGVGHFCQEDAPEVLVGGIRQFLQANP</sequence>
<feature type="domain" description="AB hydrolase-1" evidence="1">
    <location>
        <begin position="60"/>
        <end position="313"/>
    </location>
</feature>